<evidence type="ECO:0000313" key="4">
    <source>
        <dbReference type="Proteomes" id="UP001597264"/>
    </source>
</evidence>
<protein>
    <submittedName>
        <fullName evidence="3">Potassium channel family protein</fullName>
    </submittedName>
</protein>
<dbReference type="Gene3D" id="1.10.287.70">
    <property type="match status" value="1"/>
</dbReference>
<organism evidence="3 4">
    <name type="scientific">Microbulbifer celer</name>
    <dbReference type="NCBI Taxonomy" id="435905"/>
    <lineage>
        <taxon>Bacteria</taxon>
        <taxon>Pseudomonadati</taxon>
        <taxon>Pseudomonadota</taxon>
        <taxon>Gammaproteobacteria</taxon>
        <taxon>Cellvibrionales</taxon>
        <taxon>Microbulbiferaceae</taxon>
        <taxon>Microbulbifer</taxon>
    </lineage>
</organism>
<keyword evidence="3" id="KW-0406">Ion transport</keyword>
<evidence type="ECO:0000313" key="3">
    <source>
        <dbReference type="EMBL" id="MFD1218414.1"/>
    </source>
</evidence>
<evidence type="ECO:0000259" key="2">
    <source>
        <dbReference type="Pfam" id="PF07885"/>
    </source>
</evidence>
<keyword evidence="3" id="KW-0813">Transport</keyword>
<feature type="transmembrane region" description="Helical" evidence="1">
    <location>
        <begin position="39"/>
        <end position="65"/>
    </location>
</feature>
<dbReference type="SUPFAM" id="SSF81324">
    <property type="entry name" value="Voltage-gated potassium channels"/>
    <property type="match status" value="1"/>
</dbReference>
<dbReference type="EMBL" id="JBHTLR010000034">
    <property type="protein sequence ID" value="MFD1218414.1"/>
    <property type="molecule type" value="Genomic_DNA"/>
</dbReference>
<dbReference type="InterPro" id="IPR013099">
    <property type="entry name" value="K_chnl_dom"/>
</dbReference>
<evidence type="ECO:0000256" key="1">
    <source>
        <dbReference type="SAM" id="Phobius"/>
    </source>
</evidence>
<dbReference type="RefSeq" id="WP_230435042.1">
    <property type="nucleotide sequence ID" value="NZ_CP087715.1"/>
</dbReference>
<keyword evidence="3" id="KW-0407">Ion channel</keyword>
<keyword evidence="1" id="KW-0472">Membrane</keyword>
<sequence>MLIPLLINGFLVAFAVLIHHEVLNGLFKLGQKLKLHRNMGVLMGVFGALIGHVIEIWMFAFGYFFMYNSPYFGTLTGNFNGSLTDCAYFSFTTYTSLGFGDIEPHGDLRFTAGLEALTGLVLITWTASFLFLKMQRYWHRDEVKN</sequence>
<dbReference type="Proteomes" id="UP001597264">
    <property type="component" value="Unassembled WGS sequence"/>
</dbReference>
<feature type="domain" description="Potassium channel" evidence="2">
    <location>
        <begin position="56"/>
        <end position="131"/>
    </location>
</feature>
<dbReference type="Pfam" id="PF07885">
    <property type="entry name" value="Ion_trans_2"/>
    <property type="match status" value="1"/>
</dbReference>
<feature type="transmembrane region" description="Helical" evidence="1">
    <location>
        <begin position="110"/>
        <end position="132"/>
    </location>
</feature>
<keyword evidence="4" id="KW-1185">Reference proteome</keyword>
<proteinExistence type="predicted"/>
<name>A0ABW3UD09_9GAMM</name>
<accession>A0ABW3UD09</accession>
<dbReference type="GO" id="GO:0034220">
    <property type="term" value="P:monoatomic ion transmembrane transport"/>
    <property type="evidence" value="ECO:0007669"/>
    <property type="project" value="UniProtKB-KW"/>
</dbReference>
<keyword evidence="1" id="KW-0812">Transmembrane</keyword>
<gene>
    <name evidence="3" type="ORF">ACFQ2X_17570</name>
</gene>
<keyword evidence="1" id="KW-1133">Transmembrane helix</keyword>
<comment type="caution">
    <text evidence="3">The sequence shown here is derived from an EMBL/GenBank/DDBJ whole genome shotgun (WGS) entry which is preliminary data.</text>
</comment>
<reference evidence="4" key="1">
    <citation type="journal article" date="2019" name="Int. J. Syst. Evol. Microbiol.">
        <title>The Global Catalogue of Microorganisms (GCM) 10K type strain sequencing project: providing services to taxonomists for standard genome sequencing and annotation.</title>
        <authorList>
            <consortium name="The Broad Institute Genomics Platform"/>
            <consortium name="The Broad Institute Genome Sequencing Center for Infectious Disease"/>
            <person name="Wu L."/>
            <person name="Ma J."/>
        </authorList>
    </citation>
    <scope>NUCLEOTIDE SEQUENCE [LARGE SCALE GENOMIC DNA]</scope>
    <source>
        <strain evidence="4">CCUG 54356</strain>
    </source>
</reference>
<feature type="transmembrane region" description="Helical" evidence="1">
    <location>
        <begin position="6"/>
        <end position="27"/>
    </location>
</feature>